<dbReference type="AlphaFoldDB" id="A0A3M9MYL7"/>
<dbReference type="InterPro" id="IPR025665">
    <property type="entry name" value="Beta-barrel_OMP_2"/>
</dbReference>
<sequence>MKRMYALLTAIMMAAAIALPSHASSFSPKPAAIQDTLILKLKNEARLLIVVKDVKDLKNLKNQSIDSLMQLVEKYADQIEAAGKKGDEVTVTIDKSQANTSEDVNITISQNGPEGTEVTIKEKKRIRITDKVGIDIDHNEDTNSTKVKVNVGDADTTEVRERDEERYKNRHPRRTLDFQIDAGLSTWLNKEELAGSPVQDIKFRTAASRYISLNTKWYNRIGGEESPVRLITGFTVDFHNYMFDDNIMIQNTGEKTDFVIPTGINLEKSKLATTSLNVPLELGFDFKNRKGKTAFKLGGGGFVGYMLSSHSKVKYSQAGDNVKSKAKDDFYLNDFQYGLSGFIGVRSLEFFAKYNLNDMFQDNKGPKANAFAAGVRILKF</sequence>
<dbReference type="Pfam" id="PF13568">
    <property type="entry name" value="OMP_b-brl_2"/>
    <property type="match status" value="1"/>
</dbReference>
<keyword evidence="4" id="KW-1185">Reference proteome</keyword>
<evidence type="ECO:0000313" key="3">
    <source>
        <dbReference type="EMBL" id="RNI30639.1"/>
    </source>
</evidence>
<feature type="signal peptide" evidence="1">
    <location>
        <begin position="1"/>
        <end position="23"/>
    </location>
</feature>
<dbReference type="Proteomes" id="UP000272117">
    <property type="component" value="Unassembled WGS sequence"/>
</dbReference>
<dbReference type="OrthoDB" id="891525at2"/>
<evidence type="ECO:0000313" key="4">
    <source>
        <dbReference type="Proteomes" id="UP000272117"/>
    </source>
</evidence>
<evidence type="ECO:0000256" key="1">
    <source>
        <dbReference type="SAM" id="SignalP"/>
    </source>
</evidence>
<accession>A0A3M9MYL7</accession>
<reference evidence="3 4" key="1">
    <citation type="submission" date="2018-11" db="EMBL/GenBank/DDBJ databases">
        <title>Rufibacter latericius sp. nov., isolated from water in Baiyang Lake.</title>
        <authorList>
            <person name="Yang Y."/>
        </authorList>
    </citation>
    <scope>NUCLEOTIDE SEQUENCE [LARGE SCALE GENOMIC DNA]</scope>
    <source>
        <strain evidence="3 4">R-22-1c-1</strain>
    </source>
</reference>
<dbReference type="RefSeq" id="WP_123125854.1">
    <property type="nucleotide sequence ID" value="NZ_RJJD01000002.1"/>
</dbReference>
<feature type="domain" description="Outer membrane protein beta-barrel" evidence="2">
    <location>
        <begin position="265"/>
        <end position="360"/>
    </location>
</feature>
<name>A0A3M9MYL7_9BACT</name>
<evidence type="ECO:0000259" key="2">
    <source>
        <dbReference type="Pfam" id="PF13568"/>
    </source>
</evidence>
<proteinExistence type="predicted"/>
<keyword evidence="1" id="KW-0732">Signal</keyword>
<organism evidence="3 4">
    <name type="scientific">Rufibacter latericius</name>
    <dbReference type="NCBI Taxonomy" id="2487040"/>
    <lineage>
        <taxon>Bacteria</taxon>
        <taxon>Pseudomonadati</taxon>
        <taxon>Bacteroidota</taxon>
        <taxon>Cytophagia</taxon>
        <taxon>Cytophagales</taxon>
        <taxon>Hymenobacteraceae</taxon>
        <taxon>Rufibacter</taxon>
    </lineage>
</organism>
<protein>
    <submittedName>
        <fullName evidence="3">PorT family protein</fullName>
    </submittedName>
</protein>
<dbReference type="EMBL" id="RJJD01000002">
    <property type="protein sequence ID" value="RNI30639.1"/>
    <property type="molecule type" value="Genomic_DNA"/>
</dbReference>
<gene>
    <name evidence="3" type="ORF">EFB08_05150</name>
</gene>
<feature type="chain" id="PRO_5018322995" evidence="1">
    <location>
        <begin position="24"/>
        <end position="380"/>
    </location>
</feature>
<comment type="caution">
    <text evidence="3">The sequence shown here is derived from an EMBL/GenBank/DDBJ whole genome shotgun (WGS) entry which is preliminary data.</text>
</comment>